<feature type="domain" description="Major facilitator superfamily (MFS) profile" evidence="11">
    <location>
        <begin position="94"/>
        <end position="536"/>
    </location>
</feature>
<dbReference type="GO" id="GO:0005886">
    <property type="term" value="C:plasma membrane"/>
    <property type="evidence" value="ECO:0007669"/>
    <property type="project" value="TreeGrafter"/>
</dbReference>
<feature type="transmembrane region" description="Helical" evidence="10">
    <location>
        <begin position="248"/>
        <end position="267"/>
    </location>
</feature>
<dbReference type="InterPro" id="IPR020846">
    <property type="entry name" value="MFS_dom"/>
</dbReference>
<feature type="transmembrane region" description="Helical" evidence="10">
    <location>
        <begin position="372"/>
        <end position="398"/>
    </location>
</feature>
<evidence type="ECO:0000256" key="1">
    <source>
        <dbReference type="ARBA" id="ARBA00004141"/>
    </source>
</evidence>
<protein>
    <recommendedName>
        <fullName evidence="7">Cercosporin MFS transporter CTB4</fullName>
    </recommendedName>
    <alternativeName>
        <fullName evidence="8">Cercosporin toxin biosynthesis cluster protein 4</fullName>
    </alternativeName>
</protein>
<dbReference type="InterPro" id="IPR011701">
    <property type="entry name" value="MFS"/>
</dbReference>
<dbReference type="AlphaFoldDB" id="A0A6J3M0F4"/>
<comment type="subcellular location">
    <subcellularLocation>
        <location evidence="1">Membrane</location>
        <topology evidence="1">Multi-pass membrane protein</topology>
    </subcellularLocation>
</comment>
<dbReference type="GO" id="GO:0000297">
    <property type="term" value="F:spermine transmembrane transporter activity"/>
    <property type="evidence" value="ECO:0007669"/>
    <property type="project" value="TreeGrafter"/>
</dbReference>
<feature type="transmembrane region" description="Helical" evidence="10">
    <location>
        <begin position="445"/>
        <end position="467"/>
    </location>
</feature>
<proteinExistence type="inferred from homology"/>
<dbReference type="FunFam" id="1.20.1250.20:FF:000011">
    <property type="entry name" value="MFS multidrug transporter, putative"/>
    <property type="match status" value="1"/>
</dbReference>
<evidence type="ECO:0000256" key="3">
    <source>
        <dbReference type="ARBA" id="ARBA00022989"/>
    </source>
</evidence>
<feature type="transmembrane region" description="Helical" evidence="10">
    <location>
        <begin position="488"/>
        <end position="505"/>
    </location>
</feature>
<feature type="transmembrane region" description="Helical" evidence="10">
    <location>
        <begin position="335"/>
        <end position="360"/>
    </location>
</feature>
<feature type="compositionally biased region" description="Polar residues" evidence="9">
    <location>
        <begin position="58"/>
        <end position="68"/>
    </location>
</feature>
<keyword evidence="4 10" id="KW-0472">Membrane</keyword>
<feature type="transmembrane region" description="Helical" evidence="10">
    <location>
        <begin position="511"/>
        <end position="532"/>
    </location>
</feature>
<evidence type="ECO:0000256" key="9">
    <source>
        <dbReference type="SAM" id="MobiDB-lite"/>
    </source>
</evidence>
<reference evidence="13" key="2">
    <citation type="submission" date="2020-04" db="EMBL/GenBank/DDBJ databases">
        <authorList>
            <consortium name="NCBI Genome Project"/>
        </authorList>
    </citation>
    <scope>NUCLEOTIDE SEQUENCE</scope>
    <source>
        <strain evidence="13">CBS 342.82</strain>
    </source>
</reference>
<feature type="region of interest" description="Disordered" evidence="9">
    <location>
        <begin position="1"/>
        <end position="77"/>
    </location>
</feature>
<feature type="transmembrane region" description="Helical" evidence="10">
    <location>
        <begin position="92"/>
        <end position="112"/>
    </location>
</feature>
<dbReference type="Pfam" id="PF07690">
    <property type="entry name" value="MFS_1"/>
    <property type="match status" value="1"/>
</dbReference>
<reference evidence="13" key="3">
    <citation type="submission" date="2025-08" db="UniProtKB">
        <authorList>
            <consortium name="RefSeq"/>
        </authorList>
    </citation>
    <scope>IDENTIFICATION</scope>
    <source>
        <strain evidence="13">CBS 342.82</strain>
    </source>
</reference>
<evidence type="ECO:0000259" key="11">
    <source>
        <dbReference type="PROSITE" id="PS50850"/>
    </source>
</evidence>
<evidence type="ECO:0000256" key="10">
    <source>
        <dbReference type="SAM" id="Phobius"/>
    </source>
</evidence>
<evidence type="ECO:0000256" key="4">
    <source>
        <dbReference type="ARBA" id="ARBA00023136"/>
    </source>
</evidence>
<dbReference type="PROSITE" id="PS50850">
    <property type="entry name" value="MFS"/>
    <property type="match status" value="1"/>
</dbReference>
<keyword evidence="2 10" id="KW-0812">Transmembrane</keyword>
<evidence type="ECO:0000256" key="8">
    <source>
        <dbReference type="ARBA" id="ARBA00077167"/>
    </source>
</evidence>
<evidence type="ECO:0000313" key="12">
    <source>
        <dbReference type="Proteomes" id="UP000504637"/>
    </source>
</evidence>
<accession>A0A6J3M0F4</accession>
<comment type="similarity">
    <text evidence="5">Belongs to the major facilitator superfamily. CAR1 family.</text>
</comment>
<dbReference type="SUPFAM" id="SSF103473">
    <property type="entry name" value="MFS general substrate transporter"/>
    <property type="match status" value="1"/>
</dbReference>
<feature type="transmembrane region" description="Helical" evidence="10">
    <location>
        <begin position="159"/>
        <end position="177"/>
    </location>
</feature>
<evidence type="ECO:0000256" key="6">
    <source>
        <dbReference type="ARBA" id="ARBA00053977"/>
    </source>
</evidence>
<reference evidence="13" key="1">
    <citation type="submission" date="2020-01" db="EMBL/GenBank/DDBJ databases">
        <authorList>
            <consortium name="DOE Joint Genome Institute"/>
            <person name="Haridas S."/>
            <person name="Albert R."/>
            <person name="Binder M."/>
            <person name="Bloem J."/>
            <person name="Labutti K."/>
            <person name="Salamov A."/>
            <person name="Andreopoulos B."/>
            <person name="Baker S.E."/>
            <person name="Barry K."/>
            <person name="Bills G."/>
            <person name="Bluhm B.H."/>
            <person name="Cannon C."/>
            <person name="Castanera R."/>
            <person name="Culley D.E."/>
            <person name="Daum C."/>
            <person name="Ezra D."/>
            <person name="Gonzalez J.B."/>
            <person name="Henrissat B."/>
            <person name="Kuo A."/>
            <person name="Liang C."/>
            <person name="Lipzen A."/>
            <person name="Lutzoni F."/>
            <person name="Magnuson J."/>
            <person name="Mondo S."/>
            <person name="Nolan M."/>
            <person name="Ohm R."/>
            <person name="Pangilinan J."/>
            <person name="Park H.-J."/>
            <person name="Ramirez L."/>
            <person name="Alfaro M."/>
            <person name="Sun H."/>
            <person name="Tritt A."/>
            <person name="Yoshinaga Y."/>
            <person name="Zwiers L.-H."/>
            <person name="Turgeon B.G."/>
            <person name="Goodwin S.B."/>
            <person name="Spatafora J.W."/>
            <person name="Crous P.W."/>
            <person name="Grigoriev I.V."/>
        </authorList>
    </citation>
    <scope>NUCLEOTIDE SEQUENCE</scope>
    <source>
        <strain evidence="13">CBS 342.82</strain>
    </source>
</reference>
<evidence type="ECO:0000256" key="2">
    <source>
        <dbReference type="ARBA" id="ARBA00022692"/>
    </source>
</evidence>
<dbReference type="GeneID" id="54366085"/>
<dbReference type="GO" id="GO:0015606">
    <property type="term" value="F:spermidine transmembrane transporter activity"/>
    <property type="evidence" value="ECO:0007669"/>
    <property type="project" value="TreeGrafter"/>
</dbReference>
<feature type="compositionally biased region" description="Low complexity" evidence="9">
    <location>
        <begin position="39"/>
        <end position="57"/>
    </location>
</feature>
<evidence type="ECO:0000313" key="13">
    <source>
        <dbReference type="RefSeq" id="XP_033458551.1"/>
    </source>
</evidence>
<dbReference type="PANTHER" id="PTHR23502">
    <property type="entry name" value="MAJOR FACILITATOR SUPERFAMILY"/>
    <property type="match status" value="1"/>
</dbReference>
<keyword evidence="3 10" id="KW-1133">Transmembrane helix</keyword>
<feature type="transmembrane region" description="Helical" evidence="10">
    <location>
        <begin position="219"/>
        <end position="242"/>
    </location>
</feature>
<keyword evidence="12" id="KW-1185">Reference proteome</keyword>
<dbReference type="Proteomes" id="UP000504637">
    <property type="component" value="Unplaced"/>
</dbReference>
<dbReference type="RefSeq" id="XP_033458551.1">
    <property type="nucleotide sequence ID" value="XM_033608285.1"/>
</dbReference>
<comment type="function">
    <text evidence="6">MFS transporter; part of the gene cluster that mediates the biosynthesis of cercosporin, a light-activated, non-host-selective toxin. The perylenequinone chromophore of cercosporin absorbs light energy to attain an electronically-activated triplet state and produces active oxygen species such as the hydroxyl radical, superoxide, hydrogen peroxide or singlet oxygen upon reaction with oxygen molecules. These reactive oxygen species cause damage to various cellular components including lipids, proteins and nucleic acids. Responsible for secretion and accumulation of cercosporin, but does not play any roles in self-protection against the toxicity of cercosporin.</text>
</comment>
<evidence type="ECO:0000256" key="5">
    <source>
        <dbReference type="ARBA" id="ARBA00038347"/>
    </source>
</evidence>
<sequence length="546" mass="59930">MAPHVAPTSISISQNHNTERSSWESKHHDQDEKFDASRSHSSSSSSTLNNPSRPTTSQSTPQKAQSPSKIALDWDGPDDPANPHNWPKWKRIYHTFIPAAIAFTCANGSSIYVPGRASLIQEFQVSSEVALLPYVMFVLGLALGPMIAAPCSETFGRRITYLSSMPLFALFTLGAGFSSNITGVTICRFLSGLAGSPGLAIGSATITDIWEPAERALPMALYVMTPFIGPAIGPVLGGFTATAKGWRWTLWTLLFLTAVSLTPTAFMSETYKKTILQQRLKSKQKQARAAGDLAAESGSKEQVPSTPQKPFIESAKFFLRTTLTRPLHMALVEPVVTFFTIYVSLNIGMLYGFFAAFPYVFRTKYGFNLDQIGLTFLGLGVGVVAGCVILIIWSTVFYAKQVLRAVRNGQTVAPEARLWIAMIGSVMIPASLFLFGWTAECSITWIVPVIAEAFFGCGNFLVFMACVMYLMDFYGPRYGASAMAANNLLRYLIGAAFPLFAVQMYKGLGIGWATSLLGFVQLALTPIPWLFYRYGPRLRERTRYAK</sequence>
<dbReference type="CDD" id="cd17323">
    <property type="entry name" value="MFS_Tpo1_MDR_like"/>
    <property type="match status" value="1"/>
</dbReference>
<evidence type="ECO:0000256" key="7">
    <source>
        <dbReference type="ARBA" id="ARBA00069139"/>
    </source>
</evidence>
<dbReference type="InterPro" id="IPR036259">
    <property type="entry name" value="MFS_trans_sf"/>
</dbReference>
<organism evidence="13">
    <name type="scientific">Dissoconium aciculare CBS 342.82</name>
    <dbReference type="NCBI Taxonomy" id="1314786"/>
    <lineage>
        <taxon>Eukaryota</taxon>
        <taxon>Fungi</taxon>
        <taxon>Dikarya</taxon>
        <taxon>Ascomycota</taxon>
        <taxon>Pezizomycotina</taxon>
        <taxon>Dothideomycetes</taxon>
        <taxon>Dothideomycetidae</taxon>
        <taxon>Mycosphaerellales</taxon>
        <taxon>Dissoconiaceae</taxon>
        <taxon>Dissoconium</taxon>
    </lineage>
</organism>
<dbReference type="OrthoDB" id="3936150at2759"/>
<dbReference type="Gene3D" id="1.20.1250.20">
    <property type="entry name" value="MFS general substrate transporter like domains"/>
    <property type="match status" value="1"/>
</dbReference>
<feature type="transmembrane region" description="Helical" evidence="10">
    <location>
        <begin position="132"/>
        <end position="152"/>
    </location>
</feature>
<feature type="transmembrane region" description="Helical" evidence="10">
    <location>
        <begin position="418"/>
        <end position="439"/>
    </location>
</feature>
<feature type="compositionally biased region" description="Basic and acidic residues" evidence="9">
    <location>
        <begin position="17"/>
        <end position="38"/>
    </location>
</feature>
<dbReference type="PANTHER" id="PTHR23502:SF38">
    <property type="entry name" value="POLYAMINE TRANSPORTER 4"/>
    <property type="match status" value="1"/>
</dbReference>
<name>A0A6J3M0F4_9PEZI</name>
<gene>
    <name evidence="13" type="ORF">K489DRAFT_426194</name>
</gene>